<gene>
    <name evidence="1" type="ORF">LNN31_03035</name>
</gene>
<accession>A0ABY6HFZ0</accession>
<evidence type="ECO:0000313" key="1">
    <source>
        <dbReference type="EMBL" id="UYO63434.1"/>
    </source>
</evidence>
<organism evidence="1 2">
    <name type="scientific">Acetobacterium wieringae</name>
    <dbReference type="NCBI Taxonomy" id="52694"/>
    <lineage>
        <taxon>Bacteria</taxon>
        <taxon>Bacillati</taxon>
        <taxon>Bacillota</taxon>
        <taxon>Clostridia</taxon>
        <taxon>Eubacteriales</taxon>
        <taxon>Eubacteriaceae</taxon>
        <taxon>Acetobacterium</taxon>
    </lineage>
</organism>
<sequence length="58" mass="6779">MLKPVKFIELKNGQIMQQPDLEIDIPLEDETIKGFLVVKHSGRRFYMNKDMIASIEMV</sequence>
<proteinExistence type="predicted"/>
<protein>
    <submittedName>
        <fullName evidence="1">Uncharacterized protein</fullName>
    </submittedName>
</protein>
<dbReference type="Proteomes" id="UP001163550">
    <property type="component" value="Chromosome"/>
</dbReference>
<evidence type="ECO:0000313" key="2">
    <source>
        <dbReference type="Proteomes" id="UP001163550"/>
    </source>
</evidence>
<keyword evidence="2" id="KW-1185">Reference proteome</keyword>
<name>A0ABY6HFZ0_9FIRM</name>
<dbReference type="EMBL" id="CP087994">
    <property type="protein sequence ID" value="UYO63434.1"/>
    <property type="molecule type" value="Genomic_DNA"/>
</dbReference>
<dbReference type="RefSeq" id="WP_228878707.1">
    <property type="nucleotide sequence ID" value="NZ_CABIIK010000006.1"/>
</dbReference>
<reference evidence="1" key="1">
    <citation type="submission" date="2021-11" db="EMBL/GenBank/DDBJ databases">
        <title>Isoprene-degrading acetogen.</title>
        <authorList>
            <person name="Yang Y."/>
            <person name="Jin H."/>
            <person name="Yan J."/>
        </authorList>
    </citation>
    <scope>NUCLEOTIDE SEQUENCE</scope>
    <source>
        <strain evidence="1">Berkeley</strain>
    </source>
</reference>